<dbReference type="EMBL" id="LSRX01000801">
    <property type="protein sequence ID" value="OLP88665.1"/>
    <property type="molecule type" value="Genomic_DNA"/>
</dbReference>
<keyword evidence="3" id="KW-1185">Reference proteome</keyword>
<dbReference type="AlphaFoldDB" id="A0A1Q9D0G5"/>
<feature type="coiled-coil region" evidence="1">
    <location>
        <begin position="10"/>
        <end position="47"/>
    </location>
</feature>
<dbReference type="Proteomes" id="UP000186817">
    <property type="component" value="Unassembled WGS sequence"/>
</dbReference>
<dbReference type="OrthoDB" id="434239at2759"/>
<name>A0A1Q9D0G5_SYMMI</name>
<proteinExistence type="predicted"/>
<gene>
    <name evidence="2" type="ORF">AK812_SmicGene29973</name>
</gene>
<sequence length="823" mass="94754">MKDADKAADKIALQVKLEKLKVERLRLEAEKKQRKLEKNQYKEKSDADGRYCITKMAKHNGRRLFFVTFVYPDTMMSRFSEKCVLDTATTRPSCRNSALDDLEVELEHLMNVEHGSPPENEAQPEPSQKRQRLRGDQLFRAFSRYHEENPPPVPPAVPVQPPAPDRPFMRKVAEYNTWFQQSCGHLDPAARSVVMLGKFVCDLDCANYMLSNSQKLMIAMLLDGEKWRAHKKQIFHYDDGAWIMQPTLVIKAWEHLLAVEGLFIQLALNLEESGQGVAWTWADAQTHIMDIIQHVVHAGTGILSHFAKVAKDNSDHLRATTSSKTWHATWPRRCADMLAQLRKAWEDERPLTVLSKLFLTEWANCYLKIDYKFHYELFYADLDIVAIREKLRTFIESVYYGNQHLFHLKLCFMHAAFLSKCTAKMIFEIGKGGDGKGMEAILDRSLFGSLASATLDCGVFLERMEFRKSAELAWNKANIRVQEMESRGHFVADVWKRFVVDEEIDCRVNYGFTSKRCFGAALKVQELNLENIPVIEESRDRSKSCEQLRRRVVCFMMGKASFTTKPEEVSHDQGIFRYIPQDELVTFLSHPVTAAIYLRDWCIPFFRDNPIQDCLNMINDLASVHPDVERDTQWLALCLSGSSAPPPGGVVDLVSESNVRAVDVHNDTPWRRIIKEYLIQKVDALPGNAASSKGKRTKISYFIEAVDNATFRLFKQVESNSLHKFLVHWPRLLCIMEELGGVQIFGEWSMWSCPFDLLQHQEKWDGAAFDQDRRLLMNLRTSPMADASVWRPTASCLQERVDWTSLQSYVELGTDRRMETLDK</sequence>
<evidence type="ECO:0000313" key="3">
    <source>
        <dbReference type="Proteomes" id="UP000186817"/>
    </source>
</evidence>
<reference evidence="2 3" key="1">
    <citation type="submission" date="2016-02" db="EMBL/GenBank/DDBJ databases">
        <title>Genome analysis of coral dinoflagellate symbionts highlights evolutionary adaptations to a symbiotic lifestyle.</title>
        <authorList>
            <person name="Aranda M."/>
            <person name="Li Y."/>
            <person name="Liew Y.J."/>
            <person name="Baumgarten S."/>
            <person name="Simakov O."/>
            <person name="Wilson M."/>
            <person name="Piel J."/>
            <person name="Ashoor H."/>
            <person name="Bougouffa S."/>
            <person name="Bajic V.B."/>
            <person name="Ryu T."/>
            <person name="Ravasi T."/>
            <person name="Bayer T."/>
            <person name="Micklem G."/>
            <person name="Kim H."/>
            <person name="Bhak J."/>
            <person name="Lajeunesse T.C."/>
            <person name="Voolstra C.R."/>
        </authorList>
    </citation>
    <scope>NUCLEOTIDE SEQUENCE [LARGE SCALE GENOMIC DNA]</scope>
    <source>
        <strain evidence="2 3">CCMP2467</strain>
    </source>
</reference>
<comment type="caution">
    <text evidence="2">The sequence shown here is derived from an EMBL/GenBank/DDBJ whole genome shotgun (WGS) entry which is preliminary data.</text>
</comment>
<evidence type="ECO:0000256" key="1">
    <source>
        <dbReference type="SAM" id="Coils"/>
    </source>
</evidence>
<organism evidence="2 3">
    <name type="scientific">Symbiodinium microadriaticum</name>
    <name type="common">Dinoflagellate</name>
    <name type="synonym">Zooxanthella microadriatica</name>
    <dbReference type="NCBI Taxonomy" id="2951"/>
    <lineage>
        <taxon>Eukaryota</taxon>
        <taxon>Sar</taxon>
        <taxon>Alveolata</taxon>
        <taxon>Dinophyceae</taxon>
        <taxon>Suessiales</taxon>
        <taxon>Symbiodiniaceae</taxon>
        <taxon>Symbiodinium</taxon>
    </lineage>
</organism>
<keyword evidence="1" id="KW-0175">Coiled coil</keyword>
<protein>
    <submittedName>
        <fullName evidence="2">Uncharacterized protein</fullName>
    </submittedName>
</protein>
<evidence type="ECO:0000313" key="2">
    <source>
        <dbReference type="EMBL" id="OLP88665.1"/>
    </source>
</evidence>
<accession>A0A1Q9D0G5</accession>